<feature type="compositionally biased region" description="Basic residues" evidence="1">
    <location>
        <begin position="153"/>
        <end position="166"/>
    </location>
</feature>
<reference evidence="2" key="1">
    <citation type="submission" date="2023-03" db="EMBL/GenBank/DDBJ databases">
        <title>Massive genome expansion in bonnet fungi (Mycena s.s.) driven by repeated elements and novel gene families across ecological guilds.</title>
        <authorList>
            <consortium name="Lawrence Berkeley National Laboratory"/>
            <person name="Harder C.B."/>
            <person name="Miyauchi S."/>
            <person name="Viragh M."/>
            <person name="Kuo A."/>
            <person name="Thoen E."/>
            <person name="Andreopoulos B."/>
            <person name="Lu D."/>
            <person name="Skrede I."/>
            <person name="Drula E."/>
            <person name="Henrissat B."/>
            <person name="Morin E."/>
            <person name="Kohler A."/>
            <person name="Barry K."/>
            <person name="LaButti K."/>
            <person name="Morin E."/>
            <person name="Salamov A."/>
            <person name="Lipzen A."/>
            <person name="Mereny Z."/>
            <person name="Hegedus B."/>
            <person name="Baldrian P."/>
            <person name="Stursova M."/>
            <person name="Weitz H."/>
            <person name="Taylor A."/>
            <person name="Grigoriev I.V."/>
            <person name="Nagy L.G."/>
            <person name="Martin F."/>
            <person name="Kauserud H."/>
        </authorList>
    </citation>
    <scope>NUCLEOTIDE SEQUENCE</scope>
    <source>
        <strain evidence="2">CBHHK067</strain>
    </source>
</reference>
<feature type="region of interest" description="Disordered" evidence="1">
    <location>
        <begin position="139"/>
        <end position="169"/>
    </location>
</feature>
<evidence type="ECO:0000313" key="2">
    <source>
        <dbReference type="EMBL" id="KAJ7688289.1"/>
    </source>
</evidence>
<dbReference type="AlphaFoldDB" id="A0AAD7DCA0"/>
<evidence type="ECO:0000256" key="1">
    <source>
        <dbReference type="SAM" id="MobiDB-lite"/>
    </source>
</evidence>
<proteinExistence type="predicted"/>
<evidence type="ECO:0000313" key="3">
    <source>
        <dbReference type="Proteomes" id="UP001221757"/>
    </source>
</evidence>
<dbReference type="EMBL" id="JARKIE010000080">
    <property type="protein sequence ID" value="KAJ7688289.1"/>
    <property type="molecule type" value="Genomic_DNA"/>
</dbReference>
<accession>A0AAD7DCA0</accession>
<keyword evidence="3" id="KW-1185">Reference proteome</keyword>
<protein>
    <submittedName>
        <fullName evidence="2">Uncharacterized protein</fullName>
    </submittedName>
</protein>
<feature type="region of interest" description="Disordered" evidence="1">
    <location>
        <begin position="1"/>
        <end position="54"/>
    </location>
</feature>
<gene>
    <name evidence="2" type="ORF">B0H17DRAFT_1203097</name>
</gene>
<name>A0AAD7DCA0_MYCRO</name>
<feature type="compositionally biased region" description="Basic and acidic residues" evidence="1">
    <location>
        <begin position="25"/>
        <end position="40"/>
    </location>
</feature>
<comment type="caution">
    <text evidence="2">The sequence shown here is derived from an EMBL/GenBank/DDBJ whole genome shotgun (WGS) entry which is preliminary data.</text>
</comment>
<feature type="region of interest" description="Disordered" evidence="1">
    <location>
        <begin position="72"/>
        <end position="118"/>
    </location>
</feature>
<dbReference type="Proteomes" id="UP001221757">
    <property type="component" value="Unassembled WGS sequence"/>
</dbReference>
<feature type="compositionally biased region" description="Basic and acidic residues" evidence="1">
    <location>
        <begin position="106"/>
        <end position="118"/>
    </location>
</feature>
<sequence>MPRGSVAKGKGKATREDEEEDEEEKAAARKSDRDARRADAATRAQTATSNMRFSAEELQIINEALEEIRAIDQEAAEEEFEEMEVRHGVLPSLDPRESDEVNDETDSNKEFAGKQKRQDLHHLKVDKVQVLGLYLSNKRKENKTRKSEVGSRKSPKAKMYRRRRKERLPEDNLCETQRHLDSAFEQMLRREGEREVRMAALELTLHAILDRMREQFPMPAERPLWLHAALKKAEFFEFGARS</sequence>
<organism evidence="2 3">
    <name type="scientific">Mycena rosella</name>
    <name type="common">Pink bonnet</name>
    <name type="synonym">Agaricus rosellus</name>
    <dbReference type="NCBI Taxonomy" id="1033263"/>
    <lineage>
        <taxon>Eukaryota</taxon>
        <taxon>Fungi</taxon>
        <taxon>Dikarya</taxon>
        <taxon>Basidiomycota</taxon>
        <taxon>Agaricomycotina</taxon>
        <taxon>Agaricomycetes</taxon>
        <taxon>Agaricomycetidae</taxon>
        <taxon>Agaricales</taxon>
        <taxon>Marasmiineae</taxon>
        <taxon>Mycenaceae</taxon>
        <taxon>Mycena</taxon>
    </lineage>
</organism>